<dbReference type="EMBL" id="LR862135">
    <property type="protein sequence ID" value="CAD1842122.1"/>
    <property type="molecule type" value="Genomic_DNA"/>
</dbReference>
<feature type="compositionally biased region" description="Basic and acidic residues" evidence="1">
    <location>
        <begin position="204"/>
        <end position="221"/>
    </location>
</feature>
<dbReference type="PRINTS" id="PR01217">
    <property type="entry name" value="PRICHEXTENSN"/>
</dbReference>
<feature type="region of interest" description="Disordered" evidence="1">
    <location>
        <begin position="1"/>
        <end position="107"/>
    </location>
</feature>
<name>A0A6V7QG45_ANACO</name>
<sequence length="221" mass="23249">MRRSSTPENLLEFICEPQQVAPSPRRSPYSTRPPNPSPATPSTPPSPRSLPPPPPPPPPPDPDDDVAARTTPAPSGPSSSNPSPSPSSSTSTSPPPPPAPTSWTTSAPTLAATPAHRKVFIYPLRHGTTPAFLVDVLRAHFGPDSVECALVAPAAYAALVDNPKVVAGNLVLCERVLHITDPEPHHLLRISCRLSMPPLPMTAEGREGPREGARHEAAAPP</sequence>
<feature type="compositionally biased region" description="Low complexity" evidence="1">
    <location>
        <begin position="68"/>
        <end position="92"/>
    </location>
</feature>
<feature type="compositionally biased region" description="Pro residues" evidence="1">
    <location>
        <begin position="31"/>
        <end position="60"/>
    </location>
</feature>
<feature type="region of interest" description="Disordered" evidence="1">
    <location>
        <begin position="201"/>
        <end position="221"/>
    </location>
</feature>
<reference evidence="2" key="1">
    <citation type="submission" date="2020-07" db="EMBL/GenBank/DDBJ databases">
        <authorList>
            <person name="Lin J."/>
        </authorList>
    </citation>
    <scope>NUCLEOTIDE SEQUENCE</scope>
</reference>
<gene>
    <name evidence="2" type="ORF">CB5_LOCUS25333</name>
</gene>
<accession>A0A6V7QG45</accession>
<protein>
    <submittedName>
        <fullName evidence="2">Uncharacterized protein</fullName>
    </submittedName>
</protein>
<evidence type="ECO:0000256" key="1">
    <source>
        <dbReference type="SAM" id="MobiDB-lite"/>
    </source>
</evidence>
<organism evidence="2">
    <name type="scientific">Ananas comosus var. bracteatus</name>
    <name type="common">red pineapple</name>
    <dbReference type="NCBI Taxonomy" id="296719"/>
    <lineage>
        <taxon>Eukaryota</taxon>
        <taxon>Viridiplantae</taxon>
        <taxon>Streptophyta</taxon>
        <taxon>Embryophyta</taxon>
        <taxon>Tracheophyta</taxon>
        <taxon>Spermatophyta</taxon>
        <taxon>Magnoliopsida</taxon>
        <taxon>Liliopsida</taxon>
        <taxon>Poales</taxon>
        <taxon>Bromeliaceae</taxon>
        <taxon>Bromelioideae</taxon>
        <taxon>Ananas</taxon>
    </lineage>
</organism>
<proteinExistence type="predicted"/>
<evidence type="ECO:0000313" key="2">
    <source>
        <dbReference type="EMBL" id="CAD1842122.1"/>
    </source>
</evidence>
<dbReference type="AlphaFoldDB" id="A0A6V7QG45"/>